<dbReference type="Pfam" id="PF01687">
    <property type="entry name" value="Flavokinase"/>
    <property type="match status" value="1"/>
</dbReference>
<name>A0AAD7XJ92_9STRA</name>
<organism evidence="9 10">
    <name type="scientific">Chrysophaeum taylorii</name>
    <dbReference type="NCBI Taxonomy" id="2483200"/>
    <lineage>
        <taxon>Eukaryota</taxon>
        <taxon>Sar</taxon>
        <taxon>Stramenopiles</taxon>
        <taxon>Ochrophyta</taxon>
        <taxon>Pelagophyceae</taxon>
        <taxon>Pelagomonadales</taxon>
        <taxon>Pelagomonadaceae</taxon>
        <taxon>Chrysophaeum</taxon>
    </lineage>
</organism>
<protein>
    <recommendedName>
        <fullName evidence="2">riboflavin kinase</fullName>
        <ecNumber evidence="2">2.7.1.26</ecNumber>
    </recommendedName>
</protein>
<evidence type="ECO:0000256" key="3">
    <source>
        <dbReference type="ARBA" id="ARBA00022630"/>
    </source>
</evidence>
<evidence type="ECO:0000256" key="7">
    <source>
        <dbReference type="ARBA" id="ARBA00022840"/>
    </source>
</evidence>
<evidence type="ECO:0000313" key="9">
    <source>
        <dbReference type="EMBL" id="KAJ8598185.1"/>
    </source>
</evidence>
<dbReference type="EC" id="2.7.1.26" evidence="2"/>
<dbReference type="SMART" id="SM00904">
    <property type="entry name" value="Flavokinase"/>
    <property type="match status" value="1"/>
</dbReference>
<dbReference type="EMBL" id="JAQMWT010000685">
    <property type="protein sequence ID" value="KAJ8598185.1"/>
    <property type="molecule type" value="Genomic_DNA"/>
</dbReference>
<dbReference type="GO" id="GO:0009231">
    <property type="term" value="P:riboflavin biosynthetic process"/>
    <property type="evidence" value="ECO:0007669"/>
    <property type="project" value="InterPro"/>
</dbReference>
<dbReference type="AlphaFoldDB" id="A0AAD7XJ92"/>
<keyword evidence="10" id="KW-1185">Reference proteome</keyword>
<evidence type="ECO:0000256" key="2">
    <source>
        <dbReference type="ARBA" id="ARBA00012105"/>
    </source>
</evidence>
<evidence type="ECO:0000313" key="10">
    <source>
        <dbReference type="Proteomes" id="UP001230188"/>
    </source>
</evidence>
<keyword evidence="4" id="KW-0288">FMN</keyword>
<dbReference type="InterPro" id="IPR023465">
    <property type="entry name" value="Riboflavin_kinase_dom_sf"/>
</dbReference>
<accession>A0AAD7XJ92</accession>
<evidence type="ECO:0000256" key="5">
    <source>
        <dbReference type="ARBA" id="ARBA00022679"/>
    </source>
</evidence>
<evidence type="ECO:0000259" key="8">
    <source>
        <dbReference type="SMART" id="SM00904"/>
    </source>
</evidence>
<keyword evidence="5" id="KW-0808">Transferase</keyword>
<dbReference type="GO" id="GO:0009398">
    <property type="term" value="P:FMN biosynthetic process"/>
    <property type="evidence" value="ECO:0007669"/>
    <property type="project" value="TreeGrafter"/>
</dbReference>
<dbReference type="InterPro" id="IPR015865">
    <property type="entry name" value="Riboflavin_kinase_bac/euk"/>
</dbReference>
<comment type="pathway">
    <text evidence="1">Cofactor biosynthesis; FMN biosynthesis; FMN from riboflavin (ATP route): step 1/1.</text>
</comment>
<dbReference type="PANTHER" id="PTHR22749:SF6">
    <property type="entry name" value="RIBOFLAVIN KINASE"/>
    <property type="match status" value="1"/>
</dbReference>
<feature type="domain" description="Riboflavin kinase" evidence="8">
    <location>
        <begin position="19"/>
        <end position="122"/>
    </location>
</feature>
<keyword evidence="7" id="KW-0067">ATP-binding</keyword>
<dbReference type="InterPro" id="IPR023468">
    <property type="entry name" value="Riboflavin_kinase"/>
</dbReference>
<reference evidence="9" key="1">
    <citation type="submission" date="2023-01" db="EMBL/GenBank/DDBJ databases">
        <title>Metagenome sequencing of chrysophaentin producing Chrysophaeum taylorii.</title>
        <authorList>
            <person name="Davison J."/>
            <person name="Bewley C."/>
        </authorList>
    </citation>
    <scope>NUCLEOTIDE SEQUENCE</scope>
    <source>
        <strain evidence="9">NIES-1699</strain>
    </source>
</reference>
<dbReference type="GO" id="GO:0005524">
    <property type="term" value="F:ATP binding"/>
    <property type="evidence" value="ECO:0007669"/>
    <property type="project" value="UniProtKB-KW"/>
</dbReference>
<proteinExistence type="predicted"/>
<evidence type="ECO:0000256" key="4">
    <source>
        <dbReference type="ARBA" id="ARBA00022643"/>
    </source>
</evidence>
<dbReference type="Proteomes" id="UP001230188">
    <property type="component" value="Unassembled WGS sequence"/>
</dbReference>
<dbReference type="GO" id="GO:0008531">
    <property type="term" value="F:riboflavin kinase activity"/>
    <property type="evidence" value="ECO:0007669"/>
    <property type="project" value="UniProtKB-EC"/>
</dbReference>
<dbReference type="SUPFAM" id="SSF82114">
    <property type="entry name" value="Riboflavin kinase-like"/>
    <property type="match status" value="1"/>
</dbReference>
<keyword evidence="6" id="KW-0547">Nucleotide-binding</keyword>
<gene>
    <name evidence="9" type="ORF">CTAYLR_007385</name>
</gene>
<dbReference type="PANTHER" id="PTHR22749">
    <property type="entry name" value="RIBOFLAVIN KINASE/FMN ADENYLYLTRANSFERASE"/>
    <property type="match status" value="1"/>
</dbReference>
<sequence>MEIQWGADREQLTAAERTVLEFAETTPCGIYAAWARVCDGPDQEVYKVAMSVGWNPTFEGSDALKEKTIEAWLLHDFANDFYDATIRIIVLAYVRDEAKFESLDELIAEIRADGDYCARALDAPTLARYKLDPFFCGRSSTTSITQQKLA</sequence>
<dbReference type="Gene3D" id="2.40.30.30">
    <property type="entry name" value="Riboflavin kinase-like"/>
    <property type="match status" value="1"/>
</dbReference>
<evidence type="ECO:0000256" key="6">
    <source>
        <dbReference type="ARBA" id="ARBA00022741"/>
    </source>
</evidence>
<comment type="caution">
    <text evidence="9">The sequence shown here is derived from an EMBL/GenBank/DDBJ whole genome shotgun (WGS) entry which is preliminary data.</text>
</comment>
<evidence type="ECO:0000256" key="1">
    <source>
        <dbReference type="ARBA" id="ARBA00005201"/>
    </source>
</evidence>
<keyword evidence="3" id="KW-0285">Flavoprotein</keyword>